<organism evidence="4 5">
    <name type="scientific">Gomphosphaeria aponina SAG 52.96 = DSM 107014</name>
    <dbReference type="NCBI Taxonomy" id="1521640"/>
    <lineage>
        <taxon>Bacteria</taxon>
        <taxon>Bacillati</taxon>
        <taxon>Cyanobacteriota</taxon>
        <taxon>Cyanophyceae</taxon>
        <taxon>Oscillatoriophycideae</taxon>
        <taxon>Chroococcales</taxon>
        <taxon>Gomphosphaeriaceae</taxon>
        <taxon>Gomphosphaeria</taxon>
    </lineage>
</organism>
<dbReference type="GO" id="GO:0016616">
    <property type="term" value="F:oxidoreductase activity, acting on the CH-OH group of donors, NAD or NADP as acceptor"/>
    <property type="evidence" value="ECO:0007669"/>
    <property type="project" value="UniProtKB-ARBA"/>
</dbReference>
<dbReference type="Proteomes" id="UP000767446">
    <property type="component" value="Unassembled WGS sequence"/>
</dbReference>
<dbReference type="NCBIfam" id="NF005672">
    <property type="entry name" value="PRK07454.1"/>
    <property type="match status" value="1"/>
</dbReference>
<evidence type="ECO:0000256" key="2">
    <source>
        <dbReference type="ARBA" id="ARBA00023002"/>
    </source>
</evidence>
<evidence type="ECO:0000313" key="4">
    <source>
        <dbReference type="EMBL" id="MBR8826441.1"/>
    </source>
</evidence>
<evidence type="ECO:0000256" key="1">
    <source>
        <dbReference type="ARBA" id="ARBA00006484"/>
    </source>
</evidence>
<dbReference type="CDD" id="cd05233">
    <property type="entry name" value="SDR_c"/>
    <property type="match status" value="1"/>
</dbReference>
<dbReference type="PANTHER" id="PTHR44196">
    <property type="entry name" value="DEHYDROGENASE/REDUCTASE SDR FAMILY MEMBER 7B"/>
    <property type="match status" value="1"/>
</dbReference>
<dbReference type="AlphaFoldDB" id="A0A941GP47"/>
<dbReference type="PROSITE" id="PS00061">
    <property type="entry name" value="ADH_SHORT"/>
    <property type="match status" value="1"/>
</dbReference>
<dbReference type="GO" id="GO:0016020">
    <property type="term" value="C:membrane"/>
    <property type="evidence" value="ECO:0007669"/>
    <property type="project" value="TreeGrafter"/>
</dbReference>
<comment type="similarity">
    <text evidence="1 3">Belongs to the short-chain dehydrogenases/reductases (SDR) family.</text>
</comment>
<evidence type="ECO:0000313" key="5">
    <source>
        <dbReference type="Proteomes" id="UP000767446"/>
    </source>
</evidence>
<gene>
    <name evidence="4" type="ORF">DSM107014_00810</name>
</gene>
<dbReference type="PRINTS" id="PR00081">
    <property type="entry name" value="GDHRDH"/>
</dbReference>
<dbReference type="EMBL" id="JADQBC010000003">
    <property type="protein sequence ID" value="MBR8826441.1"/>
    <property type="molecule type" value="Genomic_DNA"/>
</dbReference>
<sequence length="243" mass="25229">MSFPPGQKKRAIITGASSGIGKATALAFAGAGIDVALVARSQTSLEAVATAAQEAGVEAKVFQIDLAKIEAVKTKIEAIAADFGPIDILVNNAGMGYTNLLSDTPIADWQKIIDLNLTSVFQCVLGVLPEMRQRAAGTIINVASMAASMPIPQWGAYGVSKAGLVAFSKVLAAEERANGIRVMTISPGAVNTPIWDTDTVQADLNRAAMLKPETVAELILQIALLSAEAVVDELTIMPSAGIL</sequence>
<evidence type="ECO:0000256" key="3">
    <source>
        <dbReference type="RuleBase" id="RU000363"/>
    </source>
</evidence>
<dbReference type="Pfam" id="PF00106">
    <property type="entry name" value="adh_short"/>
    <property type="match status" value="1"/>
</dbReference>
<reference evidence="4" key="1">
    <citation type="submission" date="2021-02" db="EMBL/GenBank/DDBJ databases">
        <title>Metagenome analyses of Stigonema ocellatum DSM 106950, Chlorogloea purpurea SAG 13.99 and Gomphosphaeria aponina DSM 107014.</title>
        <authorList>
            <person name="Marter P."/>
            <person name="Huang S."/>
        </authorList>
    </citation>
    <scope>NUCLEOTIDE SEQUENCE</scope>
    <source>
        <strain evidence="4">JP213</strain>
    </source>
</reference>
<dbReference type="SUPFAM" id="SSF51735">
    <property type="entry name" value="NAD(P)-binding Rossmann-fold domains"/>
    <property type="match status" value="1"/>
</dbReference>
<dbReference type="InterPro" id="IPR002347">
    <property type="entry name" value="SDR_fam"/>
</dbReference>
<dbReference type="FunFam" id="3.40.50.720:FF:000047">
    <property type="entry name" value="NADP-dependent L-serine/L-allo-threonine dehydrogenase"/>
    <property type="match status" value="1"/>
</dbReference>
<dbReference type="InterPro" id="IPR020904">
    <property type="entry name" value="Sc_DH/Rdtase_CS"/>
</dbReference>
<protein>
    <submittedName>
        <fullName evidence="4">SDR family oxidoreductase</fullName>
    </submittedName>
</protein>
<dbReference type="PRINTS" id="PR00080">
    <property type="entry name" value="SDRFAMILY"/>
</dbReference>
<comment type="caution">
    <text evidence="4">The sequence shown here is derived from an EMBL/GenBank/DDBJ whole genome shotgun (WGS) entry which is preliminary data.</text>
</comment>
<dbReference type="PANTHER" id="PTHR44196:SF1">
    <property type="entry name" value="DEHYDROGENASE_REDUCTASE SDR FAMILY MEMBER 7B"/>
    <property type="match status" value="1"/>
</dbReference>
<dbReference type="InterPro" id="IPR036291">
    <property type="entry name" value="NAD(P)-bd_dom_sf"/>
</dbReference>
<keyword evidence="2" id="KW-0560">Oxidoreductase</keyword>
<name>A0A941GP47_9CHRO</name>
<proteinExistence type="inferred from homology"/>
<accession>A0A941GP47</accession>
<dbReference type="PIRSF" id="PIRSF000126">
    <property type="entry name" value="11-beta-HSD1"/>
    <property type="match status" value="1"/>
</dbReference>
<dbReference type="Gene3D" id="3.40.50.720">
    <property type="entry name" value="NAD(P)-binding Rossmann-like Domain"/>
    <property type="match status" value="1"/>
</dbReference>